<proteinExistence type="predicted"/>
<keyword evidence="1" id="KW-0732">Signal</keyword>
<dbReference type="STRING" id="416016.SAMN05443547_2148"/>
<dbReference type="EMBL" id="FRYK01000004">
    <property type="protein sequence ID" value="SHO73775.1"/>
    <property type="molecule type" value="Genomic_DNA"/>
</dbReference>
<sequence>MRITLLIITLFFALSSQAQLQFWNTNATSNMPLFEIKWGEKTTIYSKVGYETKPTYVFNKVAPQVYNGDGKTKFKMIVESVDNVAKRIFEISYTHYRQTNYYLGYIKATYIYHDKRPAKVLEEYYETVKNP</sequence>
<evidence type="ECO:0000256" key="1">
    <source>
        <dbReference type="SAM" id="SignalP"/>
    </source>
</evidence>
<feature type="chain" id="PRO_5009930046" description="DUF4468 domain-containing protein" evidence="1">
    <location>
        <begin position="19"/>
        <end position="131"/>
    </location>
</feature>
<keyword evidence="3" id="KW-1185">Reference proteome</keyword>
<dbReference type="OrthoDB" id="1360745at2"/>
<evidence type="ECO:0008006" key="4">
    <source>
        <dbReference type="Google" id="ProtNLM"/>
    </source>
</evidence>
<evidence type="ECO:0000313" key="2">
    <source>
        <dbReference type="EMBL" id="SHO73775.1"/>
    </source>
</evidence>
<gene>
    <name evidence="2" type="ORF">SAMN05443547_2148</name>
</gene>
<dbReference type="AlphaFoldDB" id="A0A1M7ZY14"/>
<dbReference type="Proteomes" id="UP000184611">
    <property type="component" value="Unassembled WGS sequence"/>
</dbReference>
<reference evidence="3" key="1">
    <citation type="submission" date="2016-12" db="EMBL/GenBank/DDBJ databases">
        <authorList>
            <person name="Varghese N."/>
            <person name="Submissions S."/>
        </authorList>
    </citation>
    <scope>NUCLEOTIDE SEQUENCE [LARGE SCALE GENOMIC DNA]</scope>
    <source>
        <strain evidence="3">DSM 18830</strain>
    </source>
</reference>
<organism evidence="2 3">
    <name type="scientific">Flavobacterium cucumis</name>
    <dbReference type="NCBI Taxonomy" id="416016"/>
    <lineage>
        <taxon>Bacteria</taxon>
        <taxon>Pseudomonadati</taxon>
        <taxon>Bacteroidota</taxon>
        <taxon>Flavobacteriia</taxon>
        <taxon>Flavobacteriales</taxon>
        <taxon>Flavobacteriaceae</taxon>
        <taxon>Flavobacterium</taxon>
    </lineage>
</organism>
<protein>
    <recommendedName>
        <fullName evidence="4">DUF4468 domain-containing protein</fullName>
    </recommendedName>
</protein>
<dbReference type="RefSeq" id="WP_143165277.1">
    <property type="nucleotide sequence ID" value="NZ_CBCSEA010000007.1"/>
</dbReference>
<evidence type="ECO:0000313" key="3">
    <source>
        <dbReference type="Proteomes" id="UP000184611"/>
    </source>
</evidence>
<accession>A0A1M7ZY14</accession>
<name>A0A1M7ZY14_9FLAO</name>
<feature type="signal peptide" evidence="1">
    <location>
        <begin position="1"/>
        <end position="18"/>
    </location>
</feature>